<keyword evidence="1" id="KW-0479">Metal-binding</keyword>
<dbReference type="GO" id="GO:0008270">
    <property type="term" value="F:zinc ion binding"/>
    <property type="evidence" value="ECO:0007669"/>
    <property type="project" value="UniProtKB-KW"/>
</dbReference>
<dbReference type="Pfam" id="PF04434">
    <property type="entry name" value="SWIM"/>
    <property type="match status" value="1"/>
</dbReference>
<keyword evidence="1" id="KW-0862">Zinc</keyword>
<dbReference type="Pfam" id="PF10551">
    <property type="entry name" value="MULE"/>
    <property type="match status" value="1"/>
</dbReference>
<dbReference type="PANTHER" id="PTHR31973">
    <property type="entry name" value="POLYPROTEIN, PUTATIVE-RELATED"/>
    <property type="match status" value="1"/>
</dbReference>
<organism evidence="3 4">
    <name type="scientific">Pythium insidiosum</name>
    <name type="common">Pythiosis disease agent</name>
    <dbReference type="NCBI Taxonomy" id="114742"/>
    <lineage>
        <taxon>Eukaryota</taxon>
        <taxon>Sar</taxon>
        <taxon>Stramenopiles</taxon>
        <taxon>Oomycota</taxon>
        <taxon>Peronosporomycetes</taxon>
        <taxon>Pythiales</taxon>
        <taxon>Pythiaceae</taxon>
        <taxon>Pythium</taxon>
    </lineage>
</organism>
<dbReference type="EMBL" id="JAKCXM010001411">
    <property type="protein sequence ID" value="KAJ0390989.1"/>
    <property type="molecule type" value="Genomic_DNA"/>
</dbReference>
<reference evidence="3" key="1">
    <citation type="submission" date="2021-12" db="EMBL/GenBank/DDBJ databases">
        <title>Prjna785345.</title>
        <authorList>
            <person name="Rujirawat T."/>
            <person name="Krajaejun T."/>
        </authorList>
    </citation>
    <scope>NUCLEOTIDE SEQUENCE</scope>
    <source>
        <strain evidence="3">Pi057C3</strain>
    </source>
</reference>
<evidence type="ECO:0000256" key="1">
    <source>
        <dbReference type="PROSITE-ProRule" id="PRU00325"/>
    </source>
</evidence>
<sequence length="431" mass="48262">MLCAAGRSVTYQNCIAACRQLKADLFQEDSEQYQYIQSYVLELNKAGHVADLELNNEKITRVGVVYKQGILAAREFADRGINLDGTFMKHGAGGALLVACLKNSNNEIQIVAVAWVLGETKDNWSWFVNFLLRSCKKPAFVISDRDKGLIPAMQVEASDVAHFICLRHMLENFNAKFRNQALKDQAWRLAKALTLKAFERQAANMKSKNAKALAWLTDVDVAKWAAAYSPYPRFGTMTSNNVESVNNVLLQARALPLLDCLMTVERKFEKQHLASRASKIEILPSCGSSFVAKVAEAGEPPVEYVIDLDDKSMPCSCGYYAYMKAPCKHLIAALKSVNKLSQIKSYFDPSWSTDTYKRAYDRAEKIGAFVTKEALCRNEFHRPPPVPKKRGRPKKTKRIESQLATEALKKKRMNKCNACGGLGHNKRTCKG</sequence>
<dbReference type="PANTHER" id="PTHR31973:SF187">
    <property type="entry name" value="MUTATOR TRANSPOSASE MUDRA PROTEIN"/>
    <property type="match status" value="1"/>
</dbReference>
<protein>
    <recommendedName>
        <fullName evidence="2">SWIM-type domain-containing protein</fullName>
    </recommendedName>
</protein>
<evidence type="ECO:0000259" key="2">
    <source>
        <dbReference type="PROSITE" id="PS50966"/>
    </source>
</evidence>
<dbReference type="Proteomes" id="UP001209570">
    <property type="component" value="Unassembled WGS sequence"/>
</dbReference>
<comment type="caution">
    <text evidence="3">The sequence shown here is derived from an EMBL/GenBank/DDBJ whole genome shotgun (WGS) entry which is preliminary data.</text>
</comment>
<dbReference type="InterPro" id="IPR007527">
    <property type="entry name" value="Znf_SWIM"/>
</dbReference>
<gene>
    <name evidence="3" type="ORF">P43SY_012120</name>
</gene>
<evidence type="ECO:0000313" key="4">
    <source>
        <dbReference type="Proteomes" id="UP001209570"/>
    </source>
</evidence>
<feature type="domain" description="SWIM-type" evidence="2">
    <location>
        <begin position="304"/>
        <end position="338"/>
    </location>
</feature>
<keyword evidence="4" id="KW-1185">Reference proteome</keyword>
<dbReference type="PROSITE" id="PS50966">
    <property type="entry name" value="ZF_SWIM"/>
    <property type="match status" value="1"/>
</dbReference>
<dbReference type="AlphaFoldDB" id="A0AAD5Q127"/>
<keyword evidence="1" id="KW-0863">Zinc-finger</keyword>
<proteinExistence type="predicted"/>
<name>A0AAD5Q127_PYTIN</name>
<dbReference type="InterPro" id="IPR018289">
    <property type="entry name" value="MULE_transposase_dom"/>
</dbReference>
<accession>A0AAD5Q127</accession>
<evidence type="ECO:0000313" key="3">
    <source>
        <dbReference type="EMBL" id="KAJ0390989.1"/>
    </source>
</evidence>